<dbReference type="CDD" id="cd18186">
    <property type="entry name" value="BTB_POZ_ZBTB_KLHL-like"/>
    <property type="match status" value="1"/>
</dbReference>
<proteinExistence type="predicted"/>
<dbReference type="KEGG" id="dpx:DAPPUDRAFT_240751"/>
<gene>
    <name evidence="2" type="ORF">DAPPUDRAFT_240751</name>
</gene>
<dbReference type="PROSITE" id="PS50097">
    <property type="entry name" value="BTB"/>
    <property type="match status" value="1"/>
</dbReference>
<dbReference type="InParanoid" id="E9GCF7"/>
<dbReference type="SMART" id="SM00225">
    <property type="entry name" value="BTB"/>
    <property type="match status" value="1"/>
</dbReference>
<dbReference type="InterPro" id="IPR011333">
    <property type="entry name" value="SKP1/BTB/POZ_sf"/>
</dbReference>
<dbReference type="Proteomes" id="UP000000305">
    <property type="component" value="Unassembled WGS sequence"/>
</dbReference>
<dbReference type="GO" id="GO:0031625">
    <property type="term" value="F:ubiquitin protein ligase binding"/>
    <property type="evidence" value="ECO:0000318"/>
    <property type="project" value="GO_Central"/>
</dbReference>
<dbReference type="OrthoDB" id="6359816at2759"/>
<dbReference type="PhylomeDB" id="E9GCF7"/>
<dbReference type="eggNOG" id="KOG1987">
    <property type="taxonomic scope" value="Eukaryota"/>
</dbReference>
<evidence type="ECO:0000313" key="3">
    <source>
        <dbReference type="Proteomes" id="UP000000305"/>
    </source>
</evidence>
<dbReference type="Gene3D" id="3.30.710.10">
    <property type="entry name" value="Potassium Channel Kv1.1, Chain A"/>
    <property type="match status" value="1"/>
</dbReference>
<dbReference type="InterPro" id="IPR000210">
    <property type="entry name" value="BTB/POZ_dom"/>
</dbReference>
<name>E9GCF7_DAPPU</name>
<dbReference type="AlphaFoldDB" id="E9GCF7"/>
<sequence>MTSSLFGTPNMILPYEWIPGNLEDEPMTIASKMILFRGEKVFRVGLKNHEMNPVLFFMSIDLGKIGMKVDGIKFGFQENVTMKKMTNHEFGKVGNLQLFTMTFPKKLIGNRTFVFRICIVETDPGYSYQLSDRLAKDQLWAALIIQKHLADVEFVVKDKIFPAHKSILAARSQVFAAEFEKKQPGRNGLQQIRIETRAEPSTVLNFLHFIYTGESIGTFADEKLLKLADHYQLKILSSLCQHALKKTDAMQMAKVTNYLNSNPEELYSSKIM</sequence>
<evidence type="ECO:0000313" key="2">
    <source>
        <dbReference type="EMBL" id="EFX82547.1"/>
    </source>
</evidence>
<dbReference type="PANTHER" id="PTHR24413">
    <property type="entry name" value="SPECKLE-TYPE POZ PROTEIN"/>
    <property type="match status" value="1"/>
</dbReference>
<protein>
    <recommendedName>
        <fullName evidence="1">BTB domain-containing protein</fullName>
    </recommendedName>
</protein>
<dbReference type="GO" id="GO:0030162">
    <property type="term" value="P:regulation of proteolysis"/>
    <property type="evidence" value="ECO:0000318"/>
    <property type="project" value="GO_Central"/>
</dbReference>
<dbReference type="HOGENOM" id="CLU_1005636_0_0_1"/>
<feature type="domain" description="BTB" evidence="1">
    <location>
        <begin position="150"/>
        <end position="214"/>
    </location>
</feature>
<dbReference type="GO" id="GO:0005634">
    <property type="term" value="C:nucleus"/>
    <property type="evidence" value="ECO:0000318"/>
    <property type="project" value="GO_Central"/>
</dbReference>
<dbReference type="EMBL" id="GL732539">
    <property type="protein sequence ID" value="EFX82547.1"/>
    <property type="molecule type" value="Genomic_DNA"/>
</dbReference>
<dbReference type="Pfam" id="PF00651">
    <property type="entry name" value="BTB"/>
    <property type="match status" value="1"/>
</dbReference>
<accession>E9GCF7</accession>
<dbReference type="GO" id="GO:0043161">
    <property type="term" value="P:proteasome-mediated ubiquitin-dependent protein catabolic process"/>
    <property type="evidence" value="ECO:0000318"/>
    <property type="project" value="GO_Central"/>
</dbReference>
<dbReference type="GO" id="GO:0005737">
    <property type="term" value="C:cytoplasm"/>
    <property type="evidence" value="ECO:0000318"/>
    <property type="project" value="GO_Central"/>
</dbReference>
<reference evidence="2 3" key="1">
    <citation type="journal article" date="2011" name="Science">
        <title>The ecoresponsive genome of Daphnia pulex.</title>
        <authorList>
            <person name="Colbourne J.K."/>
            <person name="Pfrender M.E."/>
            <person name="Gilbert D."/>
            <person name="Thomas W.K."/>
            <person name="Tucker A."/>
            <person name="Oakley T.H."/>
            <person name="Tokishita S."/>
            <person name="Aerts A."/>
            <person name="Arnold G.J."/>
            <person name="Basu M.K."/>
            <person name="Bauer D.J."/>
            <person name="Caceres C.E."/>
            <person name="Carmel L."/>
            <person name="Casola C."/>
            <person name="Choi J.H."/>
            <person name="Detter J.C."/>
            <person name="Dong Q."/>
            <person name="Dusheyko S."/>
            <person name="Eads B.D."/>
            <person name="Frohlich T."/>
            <person name="Geiler-Samerotte K.A."/>
            <person name="Gerlach D."/>
            <person name="Hatcher P."/>
            <person name="Jogdeo S."/>
            <person name="Krijgsveld J."/>
            <person name="Kriventseva E.V."/>
            <person name="Kultz D."/>
            <person name="Laforsch C."/>
            <person name="Lindquist E."/>
            <person name="Lopez J."/>
            <person name="Manak J.R."/>
            <person name="Muller J."/>
            <person name="Pangilinan J."/>
            <person name="Patwardhan R.P."/>
            <person name="Pitluck S."/>
            <person name="Pritham E.J."/>
            <person name="Rechtsteiner A."/>
            <person name="Rho M."/>
            <person name="Rogozin I.B."/>
            <person name="Sakarya O."/>
            <person name="Salamov A."/>
            <person name="Schaack S."/>
            <person name="Shapiro H."/>
            <person name="Shiga Y."/>
            <person name="Skalitzky C."/>
            <person name="Smith Z."/>
            <person name="Souvorov A."/>
            <person name="Sung W."/>
            <person name="Tang Z."/>
            <person name="Tsuchiya D."/>
            <person name="Tu H."/>
            <person name="Vos H."/>
            <person name="Wang M."/>
            <person name="Wolf Y.I."/>
            <person name="Yamagata H."/>
            <person name="Yamada T."/>
            <person name="Ye Y."/>
            <person name="Shaw J.R."/>
            <person name="Andrews J."/>
            <person name="Crease T.J."/>
            <person name="Tang H."/>
            <person name="Lucas S.M."/>
            <person name="Robertson H.M."/>
            <person name="Bork P."/>
            <person name="Koonin E.V."/>
            <person name="Zdobnov E.M."/>
            <person name="Grigoriev I.V."/>
            <person name="Lynch M."/>
            <person name="Boore J.L."/>
        </authorList>
    </citation>
    <scope>NUCLEOTIDE SEQUENCE [LARGE SCALE GENOMIC DNA]</scope>
</reference>
<organism evidence="2 3">
    <name type="scientific">Daphnia pulex</name>
    <name type="common">Water flea</name>
    <dbReference type="NCBI Taxonomy" id="6669"/>
    <lineage>
        <taxon>Eukaryota</taxon>
        <taxon>Metazoa</taxon>
        <taxon>Ecdysozoa</taxon>
        <taxon>Arthropoda</taxon>
        <taxon>Crustacea</taxon>
        <taxon>Branchiopoda</taxon>
        <taxon>Diplostraca</taxon>
        <taxon>Cladocera</taxon>
        <taxon>Anomopoda</taxon>
        <taxon>Daphniidae</taxon>
        <taxon>Daphnia</taxon>
    </lineage>
</organism>
<evidence type="ECO:0000259" key="1">
    <source>
        <dbReference type="PROSITE" id="PS50097"/>
    </source>
</evidence>
<dbReference type="SUPFAM" id="SSF54695">
    <property type="entry name" value="POZ domain"/>
    <property type="match status" value="1"/>
</dbReference>
<keyword evidence="3" id="KW-1185">Reference proteome</keyword>